<organism evidence="2 3">
    <name type="scientific">Glossina pallidipes</name>
    <name type="common">Tsetse fly</name>
    <dbReference type="NCBI Taxonomy" id="7398"/>
    <lineage>
        <taxon>Eukaryota</taxon>
        <taxon>Metazoa</taxon>
        <taxon>Ecdysozoa</taxon>
        <taxon>Arthropoda</taxon>
        <taxon>Hexapoda</taxon>
        <taxon>Insecta</taxon>
        <taxon>Pterygota</taxon>
        <taxon>Neoptera</taxon>
        <taxon>Endopterygota</taxon>
        <taxon>Diptera</taxon>
        <taxon>Brachycera</taxon>
        <taxon>Muscomorpha</taxon>
        <taxon>Hippoboscoidea</taxon>
        <taxon>Glossinidae</taxon>
        <taxon>Glossina</taxon>
    </lineage>
</organism>
<protein>
    <submittedName>
        <fullName evidence="2">Uncharacterized protein</fullName>
    </submittedName>
</protein>
<evidence type="ECO:0000256" key="1">
    <source>
        <dbReference type="SAM" id="Phobius"/>
    </source>
</evidence>
<reference evidence="3" key="1">
    <citation type="submission" date="2014-03" db="EMBL/GenBank/DDBJ databases">
        <authorList>
            <person name="Aksoy S."/>
            <person name="Warren W."/>
            <person name="Wilson R.K."/>
        </authorList>
    </citation>
    <scope>NUCLEOTIDE SEQUENCE [LARGE SCALE GENOMIC DNA]</scope>
    <source>
        <strain evidence="3">IAEA</strain>
    </source>
</reference>
<reference evidence="2" key="2">
    <citation type="submission" date="2020-05" db="UniProtKB">
        <authorList>
            <consortium name="EnsemblMetazoa"/>
        </authorList>
    </citation>
    <scope>IDENTIFICATION</scope>
    <source>
        <strain evidence="2">IAEA</strain>
    </source>
</reference>
<dbReference type="Proteomes" id="UP000092445">
    <property type="component" value="Unassembled WGS sequence"/>
</dbReference>
<dbReference type="EnsemblMetazoa" id="GPAI005057-RA">
    <property type="protein sequence ID" value="GPAI005057-PA"/>
    <property type="gene ID" value="GPAI005057"/>
</dbReference>
<keyword evidence="1" id="KW-0812">Transmembrane</keyword>
<keyword evidence="1" id="KW-1133">Transmembrane helix</keyword>
<keyword evidence="3" id="KW-1185">Reference proteome</keyword>
<accession>A0A1A9Z653</accession>
<sequence length="178" mass="19537">MSRHYADILSCNKEVTVAEEDSEKKKKKLPHSEPTTAKVFGCNNRPGYEFGRYVTLSCAQLKTHGSSILSLTSTGGGGGGGGGGSSFTTDKFSIATAKPLSPQTLQHYKFFEVFQLLEESLLAENAHNMCGKHLLALASGMVLRFAFRNNTLFLLLCYLVIGVVHMRYALLHFFAPRN</sequence>
<name>A0A1A9Z653_GLOPL</name>
<dbReference type="VEuPathDB" id="VectorBase:GPAI005057"/>
<evidence type="ECO:0000313" key="3">
    <source>
        <dbReference type="Proteomes" id="UP000092445"/>
    </source>
</evidence>
<keyword evidence="1" id="KW-0472">Membrane</keyword>
<feature type="transmembrane region" description="Helical" evidence="1">
    <location>
        <begin position="151"/>
        <end position="175"/>
    </location>
</feature>
<evidence type="ECO:0000313" key="2">
    <source>
        <dbReference type="EnsemblMetazoa" id="GPAI005057-PA"/>
    </source>
</evidence>
<dbReference type="AlphaFoldDB" id="A0A1A9Z653"/>
<proteinExistence type="predicted"/>